<dbReference type="PROSITE" id="PS51898">
    <property type="entry name" value="TYR_RECOMBINASE"/>
    <property type="match status" value="1"/>
</dbReference>
<evidence type="ECO:0000256" key="1">
    <source>
        <dbReference type="ARBA" id="ARBA00008857"/>
    </source>
</evidence>
<keyword evidence="2" id="KW-0238">DNA-binding</keyword>
<accession>A0A4S5BC79</accession>
<dbReference type="PANTHER" id="PTHR30349">
    <property type="entry name" value="PHAGE INTEGRASE-RELATED"/>
    <property type="match status" value="1"/>
</dbReference>
<name>A0A4S5BC79_BIFLI</name>
<comment type="caution">
    <text evidence="5">The sequence shown here is derived from an EMBL/GenBank/DDBJ whole genome shotgun (WGS) entry which is preliminary data.</text>
</comment>
<evidence type="ECO:0000256" key="3">
    <source>
        <dbReference type="ARBA" id="ARBA00023172"/>
    </source>
</evidence>
<dbReference type="PANTHER" id="PTHR30349:SF64">
    <property type="entry name" value="PROPHAGE INTEGRASE INTD-RELATED"/>
    <property type="match status" value="1"/>
</dbReference>
<dbReference type="Pfam" id="PF00589">
    <property type="entry name" value="Phage_integrase"/>
    <property type="match status" value="1"/>
</dbReference>
<evidence type="ECO:0000259" key="4">
    <source>
        <dbReference type="PROSITE" id="PS51898"/>
    </source>
</evidence>
<dbReference type="RefSeq" id="WP_136500480.1">
    <property type="nucleotide sequence ID" value="NZ_SSWL01000006.1"/>
</dbReference>
<evidence type="ECO:0000256" key="2">
    <source>
        <dbReference type="ARBA" id="ARBA00023125"/>
    </source>
</evidence>
<sequence>MHQNRYSQKKQSRKARSKWGTVIARYSKDGEIVAWQVRYPHPTESGKRVQRQFKPWQELEARKWLEEEKYLVDLQHKGILTWTHPTLRKREAMQEDDKTKRDKVKFCDYVNWWEKNYRLPNGEDVAGGTRRNLHVDIGHFMPFFENLLLTEITPMIIKEWYDAPHCEGPWAFRRSCMRLKAVLESATKAGLDGSASLLQFNPFIFHIPPAPRSSRIDIPPVTPHELRILAESMPTYTRLSVFFSTLVGGLRCGELCGLQIRDIDLDKQTLHVRHSVNRGKTDRGTVQYGKTKTESSVRNVHIPDAIMPMLRQHLCDYCDISTPDSPVFVPKRSKIMSQTTLERQFAKARIKANRPDLTFQGLRASHATLLMLQGGTLREVMNELGHVSEKVAVRYYQLTVAEHQSHIVDTLARDFIFESSR</sequence>
<dbReference type="InterPro" id="IPR050090">
    <property type="entry name" value="Tyrosine_recombinase_XerCD"/>
</dbReference>
<reference evidence="5 6" key="1">
    <citation type="submission" date="2019-04" db="EMBL/GenBank/DDBJ databases">
        <title>Genome Announcement To Ensure Probiotic Safety of Bifidobacterium longum subsp infantis UBBI-01.</title>
        <authorList>
            <person name="Sulthana A."/>
            <person name="Lakshmi S.G."/>
            <person name="Madempudi R.S."/>
        </authorList>
    </citation>
    <scope>NUCLEOTIDE SEQUENCE [LARGE SCALE GENOMIC DNA]</scope>
    <source>
        <strain evidence="5 6">UBBI-01</strain>
    </source>
</reference>
<dbReference type="InterPro" id="IPR002104">
    <property type="entry name" value="Integrase_catalytic"/>
</dbReference>
<dbReference type="CDD" id="cd01189">
    <property type="entry name" value="INT_ICEBs1_C_like"/>
    <property type="match status" value="1"/>
</dbReference>
<dbReference type="Proteomes" id="UP000306697">
    <property type="component" value="Unassembled WGS sequence"/>
</dbReference>
<dbReference type="InterPro" id="IPR011010">
    <property type="entry name" value="DNA_brk_join_enz"/>
</dbReference>
<gene>
    <name evidence="5" type="ORF">E6L38_04795</name>
</gene>
<evidence type="ECO:0000313" key="6">
    <source>
        <dbReference type="Proteomes" id="UP000306697"/>
    </source>
</evidence>
<dbReference type="InterPro" id="IPR010998">
    <property type="entry name" value="Integrase_recombinase_N"/>
</dbReference>
<keyword evidence="3" id="KW-0233">DNA recombination</keyword>
<dbReference type="AlphaFoldDB" id="A0A4S5BC79"/>
<organism evidence="5 6">
    <name type="scientific">Bifidobacterium longum subsp. infantis</name>
    <dbReference type="NCBI Taxonomy" id="1682"/>
    <lineage>
        <taxon>Bacteria</taxon>
        <taxon>Bacillati</taxon>
        <taxon>Actinomycetota</taxon>
        <taxon>Actinomycetes</taxon>
        <taxon>Bifidobacteriales</taxon>
        <taxon>Bifidobacteriaceae</taxon>
        <taxon>Bifidobacterium</taxon>
    </lineage>
</organism>
<dbReference type="Gene3D" id="1.10.443.10">
    <property type="entry name" value="Intergrase catalytic core"/>
    <property type="match status" value="1"/>
</dbReference>
<dbReference type="EMBL" id="SSWL01000006">
    <property type="protein sequence ID" value="THJ29784.1"/>
    <property type="molecule type" value="Genomic_DNA"/>
</dbReference>
<dbReference type="GO" id="GO:0015074">
    <property type="term" value="P:DNA integration"/>
    <property type="evidence" value="ECO:0007669"/>
    <property type="project" value="InterPro"/>
</dbReference>
<dbReference type="InterPro" id="IPR013762">
    <property type="entry name" value="Integrase-like_cat_sf"/>
</dbReference>
<dbReference type="GO" id="GO:0006310">
    <property type="term" value="P:DNA recombination"/>
    <property type="evidence" value="ECO:0007669"/>
    <property type="project" value="UniProtKB-KW"/>
</dbReference>
<feature type="domain" description="Tyr recombinase" evidence="4">
    <location>
        <begin position="216"/>
        <end position="409"/>
    </location>
</feature>
<dbReference type="GO" id="GO:0003677">
    <property type="term" value="F:DNA binding"/>
    <property type="evidence" value="ECO:0007669"/>
    <property type="project" value="UniProtKB-KW"/>
</dbReference>
<evidence type="ECO:0000313" key="5">
    <source>
        <dbReference type="EMBL" id="THJ29784.1"/>
    </source>
</evidence>
<protein>
    <submittedName>
        <fullName evidence="5">Site-specific integrase</fullName>
    </submittedName>
</protein>
<comment type="similarity">
    <text evidence="1">Belongs to the 'phage' integrase family.</text>
</comment>
<dbReference type="SUPFAM" id="SSF56349">
    <property type="entry name" value="DNA breaking-rejoining enzymes"/>
    <property type="match status" value="1"/>
</dbReference>
<proteinExistence type="inferred from homology"/>
<dbReference type="Gene3D" id="1.10.150.130">
    <property type="match status" value="1"/>
</dbReference>